<dbReference type="EMBL" id="LGST01000066">
    <property type="protein sequence ID" value="KND95733.1"/>
    <property type="molecule type" value="Genomic_DNA"/>
</dbReference>
<evidence type="ECO:0000313" key="1">
    <source>
        <dbReference type="EMBL" id="KND95733.1"/>
    </source>
</evidence>
<dbReference type="Proteomes" id="UP000037122">
    <property type="component" value="Unassembled WGS sequence"/>
</dbReference>
<reference evidence="2" key="1">
    <citation type="journal article" date="2015" name="BMC Genomics">
        <title>Draft genome of a commonly misdiagnosed multidrug resistant pathogen Candida auris.</title>
        <authorList>
            <person name="Chatterjee S."/>
            <person name="Alampalli S.V."/>
            <person name="Nageshan R.K."/>
            <person name="Chettiar S.T."/>
            <person name="Joshi S."/>
            <person name="Tatu U.S."/>
        </authorList>
    </citation>
    <scope>NUCLEOTIDE SEQUENCE [LARGE SCALE GENOMIC DNA]</scope>
    <source>
        <strain evidence="2">6684</strain>
    </source>
</reference>
<comment type="caution">
    <text evidence="1">The sequence shown here is derived from an EMBL/GenBank/DDBJ whole genome shotgun (WGS) entry which is preliminary data.</text>
</comment>
<organism evidence="1 2">
    <name type="scientific">Candidozyma auris</name>
    <name type="common">Yeast</name>
    <name type="synonym">Candida auris</name>
    <dbReference type="NCBI Taxonomy" id="498019"/>
    <lineage>
        <taxon>Eukaryota</taxon>
        <taxon>Fungi</taxon>
        <taxon>Dikarya</taxon>
        <taxon>Ascomycota</taxon>
        <taxon>Saccharomycotina</taxon>
        <taxon>Pichiomycetes</taxon>
        <taxon>Metschnikowiaceae</taxon>
        <taxon>Candidozyma</taxon>
    </lineage>
</organism>
<gene>
    <name evidence="1" type="ORF">QG37_08061</name>
</gene>
<accession>A0A0L0NNW2</accession>
<evidence type="ECO:0000313" key="2">
    <source>
        <dbReference type="Proteomes" id="UP000037122"/>
    </source>
</evidence>
<dbReference type="AlphaFoldDB" id="A0A0L0NNW2"/>
<dbReference type="VEuPathDB" id="FungiDB:QG37_08061"/>
<name>A0A0L0NNW2_CANAR</name>
<proteinExistence type="predicted"/>
<protein>
    <submittedName>
        <fullName evidence="1">Uncharacterized protein</fullName>
    </submittedName>
</protein>
<sequence length="47" mass="5182">MARIKKVVYVGAERKQGSACRAHEADACACADAYAHSLREKERGVFK</sequence>